<feature type="compositionally biased region" description="Low complexity" evidence="6">
    <location>
        <begin position="1119"/>
        <end position="1128"/>
    </location>
</feature>
<feature type="compositionally biased region" description="Polar residues" evidence="6">
    <location>
        <begin position="983"/>
        <end position="995"/>
    </location>
</feature>
<keyword evidence="9" id="KW-1185">Reference proteome</keyword>
<feature type="domain" description="HYDIN/VesB/CFA65-like Ig-like" evidence="7">
    <location>
        <begin position="224"/>
        <end position="319"/>
    </location>
</feature>
<sequence length="1989" mass="215201">MVAGEGTLKGSRGGSLKHQESPPKATLKYKKYNGDADPTQLHTKKLPSQQVAELAQPARNVEGWRPRPKIIEFFNITDFSHHVDCKVPVDEPIFQPFPPEVTFHNYEPFQIYEATLYLRNNDYGEESSDDEEAILASGAAQLARRLQNAQRDALLEEHLFADRNFAVSPADGTIWPRSEVEVVVTFSPDYAREYEVVAYVDLAGRSERLPVVFKGRGLGPAAVFSYDVLDLGDTWVNTLHQYEVWLQNRGKIDVDFRLVPPGSAFGTRFSFEPPSGRLSGGQMEVIKVKLLSDLLGSFDETFSWQIKGSSAPLSLQFKGRVCAPSFEVDVEGLDFGVCSYGFRYTKELTLSNTSEIPLRFAWRVPTDTEEPREFQILPAKGTILPHGRVKVNVEFVSKTVQRYNTELIMDIPGVAERQLALPLVGECAVPKLSLFSRNMEFGECSLRFPYKQLNYDHPSYEELKREYAKANRGSGKKFDLSLLPPEQQPVFSIAPDKVQLGPKEAAVFTVTGNALSPVEVREALSCSGTFGNSNKGAKKVFDTVMRADVATPLLHFSERLLHFRYTYRKGSAVEAQTRPLTIRNISPLPLVFALRPTPPFTVDRTTWSLDLEESGTVNVTFDPNFKDDLQSLQTRTKLQIVYADNPQRDAVDLHGDIDFPNLAFETTTVDFGSVLLDTTRRVPVRVVNSSNVDVVYSWAWDKGSVQEETSSIASLSLRQGRPKPPPTQLFDVMPIRGVLRPGEAEVMTFSFFAYPGVKASCAAVCQVEGGPAYTVAISGESNNIKYSVEPQLMDFGIQLYDRTVEREMTLVNSGKVPFTFAFNMSRLSRPGIVEATPLSGTIAPLSKETIKLKVCPGIPEKLVETLLVEIAHFEPVQVQVLVEGTYAAVSLNLPRQSDEDFLSCLEAARAKYINSALSQIPPDDPAKPGDAALSPASGPPGSASASPLRTGARRSAAAAAAAARPDTGGTDATGGAVLESPSPARTITTGRSATARSAPGTGAHRTQSAHSLSGGLGLSQLPVEKKVEVEAERLRLIHLLLERETERRRHTEHAAGLAAALEAGAAAAGQPGPAATLLRQSSGHMSPSASQAGGGGDKPRRGAASVAPSRGALTRHMSTVTAVTVATRAGDDDSKRAVARPAGGAHSGLPSLSVAHYVLDFGYVVKGLTRTRKFKLTNTSSQQVTFRFDKSLLEQAGFKVDPEVVSRLPGAPDFASAEVSVTLQAGKASVQPGPVELVYPITIKGSPPVLLTLRAHVQVPDLKLSTEFSSPEVGKFTDTLAFDVLGGERLNTLVVTGTCDYPHISTDYRNVFYKKVKARPQTPLIRGQYIISKGVFEFGPLLHTKDATGYLEGAHPDNTARIRITNNGLFDNHVEFSLKSQEQKLAEEAASGGKGAKKADAKKAEPKKADAGKKGGKGAAAEVLPPALVLDSVFVLSPAVLDLKVDETQELCVYGFPMADGLVEDVIIARLRDYKVSCQVLNGPKYTLLLSGVGHKPRLDLSWFNHDFGLQPLWQPGMAPAVKALRLRNDDTQPIAVDCGPLVLQPGESREWVVTFKPRGASAARLSLPLEINGLYTVHVEAKGEGSPLRVEVANPAQRAVNFGPVSAGGSATRVVSVVNRGRTPATLSLAPSAQLLARCSLDVIPAPGTELVLRPRESADLTFFFRPPARMRPFTEELLVNLCGVPTPLATLTGACLGTELRLASDSLPFGPVVLGSRAVKRLQLENTGDVGTKFAWDTRALGPHFAIFPSDGFLAPGQDVKLDVTFQPTEVNPDVRVDKVKLRVEGGEEAVLTLTGACIATTAQPEAVTLSCNVRASASQSVTISNTSSTPWSLRPVLQHDFFSGPESLSVPANSKATYPITFKPLAMSTPEQPHEGSVFFPIPDGTGLLYRLVGRAEAPVPEGKVERAVQAKTAHVEVLKCHNWLHKPQRFHVVVERKGGDKSAQISAPEYVDVPALSSKEVKLSVYCYTAAAVNATVTFKNEASG</sequence>
<dbReference type="InterPro" id="IPR033305">
    <property type="entry name" value="Hydin-like"/>
</dbReference>
<protein>
    <submittedName>
        <fullName evidence="8">Hydrocephalus-inducing protein</fullName>
    </submittedName>
</protein>
<accession>A0A2J8A8P3</accession>
<feature type="compositionally biased region" description="Basic and acidic residues" evidence="6">
    <location>
        <begin position="1397"/>
        <end position="1413"/>
    </location>
</feature>
<comment type="subcellular location">
    <subcellularLocation>
        <location evidence="1">Cell projection</location>
        <location evidence="1">Cilium</location>
    </subcellularLocation>
    <subcellularLocation>
        <location evidence="2">Cytoplasm</location>
    </subcellularLocation>
</comment>
<keyword evidence="5" id="KW-0966">Cell projection</keyword>
<evidence type="ECO:0000256" key="4">
    <source>
        <dbReference type="ARBA" id="ARBA00023069"/>
    </source>
</evidence>
<name>A0A2J8A8P3_9CHLO</name>
<evidence type="ECO:0000256" key="6">
    <source>
        <dbReference type="SAM" id="MobiDB-lite"/>
    </source>
</evidence>
<evidence type="ECO:0000256" key="2">
    <source>
        <dbReference type="ARBA" id="ARBA00004496"/>
    </source>
</evidence>
<keyword evidence="4" id="KW-0969">Cilium</keyword>
<gene>
    <name evidence="8" type="ORF">TSOC_004529</name>
</gene>
<feature type="region of interest" description="Disordered" evidence="6">
    <location>
        <begin position="1070"/>
        <end position="1146"/>
    </location>
</feature>
<organism evidence="8 9">
    <name type="scientific">Tetrabaena socialis</name>
    <dbReference type="NCBI Taxonomy" id="47790"/>
    <lineage>
        <taxon>Eukaryota</taxon>
        <taxon>Viridiplantae</taxon>
        <taxon>Chlorophyta</taxon>
        <taxon>core chlorophytes</taxon>
        <taxon>Chlorophyceae</taxon>
        <taxon>CS clade</taxon>
        <taxon>Chlamydomonadales</taxon>
        <taxon>Tetrabaenaceae</taxon>
        <taxon>Tetrabaena</taxon>
    </lineage>
</organism>
<evidence type="ECO:0000313" key="8">
    <source>
        <dbReference type="EMBL" id="PNH08880.1"/>
    </source>
</evidence>
<dbReference type="PANTHER" id="PTHR23053:SF0">
    <property type="entry name" value="HYDROCEPHALUS-INDUCING PROTEIN HOMOLOG"/>
    <property type="match status" value="1"/>
</dbReference>
<feature type="domain" description="HYDIN/VesB/CFA65-like Ig-like" evidence="7">
    <location>
        <begin position="1702"/>
        <end position="1798"/>
    </location>
</feature>
<evidence type="ECO:0000256" key="3">
    <source>
        <dbReference type="ARBA" id="ARBA00022490"/>
    </source>
</evidence>
<dbReference type="InterPro" id="IPR013783">
    <property type="entry name" value="Ig-like_fold"/>
</dbReference>
<feature type="compositionally biased region" description="Polar residues" evidence="6">
    <location>
        <begin position="1079"/>
        <end position="1091"/>
    </location>
</feature>
<keyword evidence="3" id="KW-0963">Cytoplasm</keyword>
<evidence type="ECO:0000313" key="9">
    <source>
        <dbReference type="Proteomes" id="UP000236333"/>
    </source>
</evidence>
<dbReference type="PANTHER" id="PTHR23053">
    <property type="entry name" value="DLEC1 DELETED IN LUNG AND ESOPHAGEAL CANCER 1"/>
    <property type="match status" value="1"/>
</dbReference>
<feature type="domain" description="HYDIN/VesB/CFA65-like Ig-like" evidence="7">
    <location>
        <begin position="324"/>
        <end position="413"/>
    </location>
</feature>
<dbReference type="GO" id="GO:1904158">
    <property type="term" value="P:axonemal central apparatus assembly"/>
    <property type="evidence" value="ECO:0007669"/>
    <property type="project" value="TreeGrafter"/>
</dbReference>
<feature type="region of interest" description="Disordered" evidence="6">
    <location>
        <begin position="918"/>
        <end position="1017"/>
    </location>
</feature>
<comment type="caution">
    <text evidence="8">The sequence shown here is derived from an EMBL/GenBank/DDBJ whole genome shotgun (WGS) entry which is preliminary data.</text>
</comment>
<dbReference type="OrthoDB" id="442692at2759"/>
<dbReference type="Proteomes" id="UP000236333">
    <property type="component" value="Unassembled WGS sequence"/>
</dbReference>
<evidence type="ECO:0000256" key="5">
    <source>
        <dbReference type="ARBA" id="ARBA00023273"/>
    </source>
</evidence>
<dbReference type="EMBL" id="PGGS01000112">
    <property type="protein sequence ID" value="PNH08880.1"/>
    <property type="molecule type" value="Genomic_DNA"/>
</dbReference>
<dbReference type="GO" id="GO:0003341">
    <property type="term" value="P:cilium movement"/>
    <property type="evidence" value="ECO:0007669"/>
    <property type="project" value="TreeGrafter"/>
</dbReference>
<dbReference type="InterPro" id="IPR053879">
    <property type="entry name" value="HYDIN_VesB_CFA65-like_Ig"/>
</dbReference>
<dbReference type="GO" id="GO:0005930">
    <property type="term" value="C:axoneme"/>
    <property type="evidence" value="ECO:0007669"/>
    <property type="project" value="TreeGrafter"/>
</dbReference>
<dbReference type="Gene3D" id="2.60.40.10">
    <property type="entry name" value="Immunoglobulins"/>
    <property type="match status" value="10"/>
</dbReference>
<evidence type="ECO:0000259" key="7">
    <source>
        <dbReference type="Pfam" id="PF22544"/>
    </source>
</evidence>
<feature type="region of interest" description="Disordered" evidence="6">
    <location>
        <begin position="1387"/>
        <end position="1418"/>
    </location>
</feature>
<feature type="region of interest" description="Disordered" evidence="6">
    <location>
        <begin position="1"/>
        <end position="48"/>
    </location>
</feature>
<feature type="compositionally biased region" description="Low complexity" evidence="6">
    <location>
        <begin position="928"/>
        <end position="976"/>
    </location>
</feature>
<reference evidence="8 9" key="1">
    <citation type="journal article" date="2017" name="Mol. Biol. Evol.">
        <title>The 4-celled Tetrabaena socialis nuclear genome reveals the essential components for genetic control of cell number at the origin of multicellularity in the volvocine lineage.</title>
        <authorList>
            <person name="Featherston J."/>
            <person name="Arakaki Y."/>
            <person name="Hanschen E.R."/>
            <person name="Ferris P.J."/>
            <person name="Michod R.E."/>
            <person name="Olson B.J.S.C."/>
            <person name="Nozaki H."/>
            <person name="Durand P.M."/>
        </authorList>
    </citation>
    <scope>NUCLEOTIDE SEQUENCE [LARGE SCALE GENOMIC DNA]</scope>
    <source>
        <strain evidence="8 9">NIES-571</strain>
    </source>
</reference>
<evidence type="ECO:0000256" key="1">
    <source>
        <dbReference type="ARBA" id="ARBA00004138"/>
    </source>
</evidence>
<dbReference type="Pfam" id="PF22544">
    <property type="entry name" value="HYDIN_VesB_CFA65-like_Ig"/>
    <property type="match status" value="3"/>
</dbReference>
<proteinExistence type="predicted"/>